<dbReference type="AlphaFoldDB" id="A0A226EH87"/>
<sequence>MVMDRSASSPPTESPNPLLIHTVIKEVSYYLTPPDLKVCRLVCSFWDEELSRLLRKVSHLPLLTNQRLQDFLQASIMNHTFCSNYQLGQDVTMNLEVGSLVWRFFHIYGPFIKSLYLDNCKLSREDLLSILYNSCPNLEELMLIGSGVEEGLFLQPPPLPSQDEIVVEEGNEKESTTPLSPFSNSSSSSNSINNLGNLKNIKCLRVNLICTRMIRNTKLMADLLKISPNVETISWIETFLDEVRYDRNFQLDLERAWCAKPHENGITIRDTICDTAIHHKELSLSKLSRIESNMRLNNESIQVLESRQFPLNFLDISLTIDVEPVVLSSLLTTLSGSLSTLRLEFYPTHGTTNFFSFNFPKMFKMEHLFVQKFSSNFSFYKNFNATKFPLLKTLTFCETDFKSMVENDDEILQGCSDNNIKHFGFPIRLKNESIRILQVTCDLSRNSLSSEGISGLANFFPNLKEARMENFDRMDKSIWEANFLKLKFFGSPSDKGLGGLPSPKGENECSKCCKHFMRGSYQHQQR</sequence>
<evidence type="ECO:0000313" key="2">
    <source>
        <dbReference type="EMBL" id="OXA56809.1"/>
    </source>
</evidence>
<dbReference type="OMA" id="CAKPHEN"/>
<name>A0A226EH87_FOLCA</name>
<protein>
    <recommendedName>
        <fullName evidence="4">F-box domain-containing protein</fullName>
    </recommendedName>
</protein>
<evidence type="ECO:0008006" key="4">
    <source>
        <dbReference type="Google" id="ProtNLM"/>
    </source>
</evidence>
<reference evidence="2 3" key="1">
    <citation type="submission" date="2015-12" db="EMBL/GenBank/DDBJ databases">
        <title>The genome of Folsomia candida.</title>
        <authorList>
            <person name="Faddeeva A."/>
            <person name="Derks M.F."/>
            <person name="Anvar Y."/>
            <person name="Smit S."/>
            <person name="Van Straalen N."/>
            <person name="Roelofs D."/>
        </authorList>
    </citation>
    <scope>NUCLEOTIDE SEQUENCE [LARGE SCALE GENOMIC DNA]</scope>
    <source>
        <strain evidence="2 3">VU population</strain>
        <tissue evidence="2">Whole body</tissue>
    </source>
</reference>
<feature type="region of interest" description="Disordered" evidence="1">
    <location>
        <begin position="169"/>
        <end position="190"/>
    </location>
</feature>
<keyword evidence="3" id="KW-1185">Reference proteome</keyword>
<organism evidence="2 3">
    <name type="scientific">Folsomia candida</name>
    <name type="common">Springtail</name>
    <dbReference type="NCBI Taxonomy" id="158441"/>
    <lineage>
        <taxon>Eukaryota</taxon>
        <taxon>Metazoa</taxon>
        <taxon>Ecdysozoa</taxon>
        <taxon>Arthropoda</taxon>
        <taxon>Hexapoda</taxon>
        <taxon>Collembola</taxon>
        <taxon>Entomobryomorpha</taxon>
        <taxon>Isotomoidea</taxon>
        <taxon>Isotomidae</taxon>
        <taxon>Proisotominae</taxon>
        <taxon>Folsomia</taxon>
    </lineage>
</organism>
<dbReference type="EMBL" id="LNIX01000003">
    <property type="protein sequence ID" value="OXA56809.1"/>
    <property type="molecule type" value="Genomic_DNA"/>
</dbReference>
<accession>A0A226EH87</accession>
<dbReference type="Proteomes" id="UP000198287">
    <property type="component" value="Unassembled WGS sequence"/>
</dbReference>
<proteinExistence type="predicted"/>
<comment type="caution">
    <text evidence="2">The sequence shown here is derived from an EMBL/GenBank/DDBJ whole genome shotgun (WGS) entry which is preliminary data.</text>
</comment>
<evidence type="ECO:0000256" key="1">
    <source>
        <dbReference type="SAM" id="MobiDB-lite"/>
    </source>
</evidence>
<evidence type="ECO:0000313" key="3">
    <source>
        <dbReference type="Proteomes" id="UP000198287"/>
    </source>
</evidence>
<dbReference type="OrthoDB" id="10562125at2759"/>
<gene>
    <name evidence="2" type="ORF">Fcan01_08493</name>
</gene>